<dbReference type="Pfam" id="PF00651">
    <property type="entry name" value="BTB"/>
    <property type="match status" value="1"/>
</dbReference>
<evidence type="ECO:0000313" key="3">
    <source>
        <dbReference type="Proteomes" id="UP000653565"/>
    </source>
</evidence>
<dbReference type="InterPro" id="IPR011333">
    <property type="entry name" value="SKP1/BTB/POZ_sf"/>
</dbReference>
<comment type="caution">
    <text evidence="2">The sequence shown here is derived from an EMBL/GenBank/DDBJ whole genome shotgun (WGS) entry which is preliminary data.</text>
</comment>
<dbReference type="PROSITE" id="PS50097">
    <property type="entry name" value="BTB"/>
    <property type="match status" value="1"/>
</dbReference>
<dbReference type="Proteomes" id="UP000653565">
    <property type="component" value="Unassembled WGS sequence"/>
</dbReference>
<keyword evidence="3" id="KW-1185">Reference proteome</keyword>
<gene>
    <name evidence="2" type="ORF">CNMCM6805_004526</name>
</gene>
<organism evidence="2 3">
    <name type="scientific">Aspergillus fumigatiaffinis</name>
    <dbReference type="NCBI Taxonomy" id="340414"/>
    <lineage>
        <taxon>Eukaryota</taxon>
        <taxon>Fungi</taxon>
        <taxon>Dikarya</taxon>
        <taxon>Ascomycota</taxon>
        <taxon>Pezizomycotina</taxon>
        <taxon>Eurotiomycetes</taxon>
        <taxon>Eurotiomycetidae</taxon>
        <taxon>Eurotiales</taxon>
        <taxon>Aspergillaceae</taxon>
        <taxon>Aspergillus</taxon>
        <taxon>Aspergillus subgen. Fumigati</taxon>
    </lineage>
</organism>
<dbReference type="InterPro" id="IPR000210">
    <property type="entry name" value="BTB/POZ_dom"/>
</dbReference>
<reference evidence="2" key="2">
    <citation type="submission" date="2020-04" db="EMBL/GenBank/DDBJ databases">
        <authorList>
            <person name="Santos R.A.C."/>
            <person name="Steenwyk J.L."/>
            <person name="Rivero-Menendez O."/>
            <person name="Mead M.E."/>
            <person name="Silva L.P."/>
            <person name="Bastos R.W."/>
            <person name="Alastruey-Izquierdo A."/>
            <person name="Goldman G.H."/>
            <person name="Rokas A."/>
        </authorList>
    </citation>
    <scope>NUCLEOTIDE SEQUENCE</scope>
    <source>
        <strain evidence="2">CNM-CM6805</strain>
    </source>
</reference>
<dbReference type="EMBL" id="JAAAPX010000240">
    <property type="protein sequence ID" value="KAF4226506.1"/>
    <property type="molecule type" value="Genomic_DNA"/>
</dbReference>
<name>A0A8H4M334_9EURO</name>
<proteinExistence type="predicted"/>
<sequence length="313" mass="35150">MMILKLSLHGVRHLCAHVLGDIIAPLADHDVQKNVEIHTRGFLTDIASSPFADCKYLQQQPRVDDEAAVKAKGFVHRTSQFLNLAYSDLSIICGGKVFPAHRIIVCPQSKYFEVACKAKFEVEKREIKIDDRDATFVEKMLQCVYTGDYTRDTPPEPEELVTPMPLSRILAAKGKETALATVPVSQFHAQMYAQGDYFQIEGLNAKAKDRFEKTFLSISTLEKDSSVATVVEVYTSTAEDDRGLRDIVVQLTTNNLPNLRTRENPILSAHLLQLTPQFMLDSCVSTMDECARYQKQSQPELSNNVFFGTVEDN</sequence>
<accession>A0A8H4M334</accession>
<dbReference type="AlphaFoldDB" id="A0A8H4M334"/>
<feature type="domain" description="BTB" evidence="1">
    <location>
        <begin position="87"/>
        <end position="153"/>
    </location>
</feature>
<dbReference type="PANTHER" id="PTHR47843:SF5">
    <property type="entry name" value="BTB_POZ DOMAIN PROTEIN"/>
    <property type="match status" value="1"/>
</dbReference>
<evidence type="ECO:0000259" key="1">
    <source>
        <dbReference type="PROSITE" id="PS50097"/>
    </source>
</evidence>
<dbReference type="OrthoDB" id="6359816at2759"/>
<reference evidence="2" key="1">
    <citation type="journal article" date="2020" name="bioRxiv">
        <title>Genomic and phenotypic heterogeneity of clinical isolates of the human pathogens Aspergillus fumigatus, Aspergillus lentulus and Aspergillus fumigatiaffinis.</title>
        <authorList>
            <person name="dos Santos R.A.C."/>
            <person name="Steenwyk J.L."/>
            <person name="Rivero-Menendez O."/>
            <person name="Mead M.E."/>
            <person name="Silva L.P."/>
            <person name="Bastos R.W."/>
            <person name="Alastruey-Izquierdo A."/>
            <person name="Goldman G.H."/>
            <person name="Rokas A."/>
        </authorList>
    </citation>
    <scope>NUCLEOTIDE SEQUENCE</scope>
    <source>
        <strain evidence="2">CNM-CM6805</strain>
    </source>
</reference>
<dbReference type="SUPFAM" id="SSF54695">
    <property type="entry name" value="POZ domain"/>
    <property type="match status" value="1"/>
</dbReference>
<dbReference type="CDD" id="cd18186">
    <property type="entry name" value="BTB_POZ_ZBTB_KLHL-like"/>
    <property type="match status" value="1"/>
</dbReference>
<dbReference type="Gene3D" id="3.30.710.10">
    <property type="entry name" value="Potassium Channel Kv1.1, Chain A"/>
    <property type="match status" value="1"/>
</dbReference>
<dbReference type="PANTHER" id="PTHR47843">
    <property type="entry name" value="BTB DOMAIN-CONTAINING PROTEIN-RELATED"/>
    <property type="match status" value="1"/>
</dbReference>
<protein>
    <recommendedName>
        <fullName evidence="1">BTB domain-containing protein</fullName>
    </recommendedName>
</protein>
<evidence type="ECO:0000313" key="2">
    <source>
        <dbReference type="EMBL" id="KAF4226506.1"/>
    </source>
</evidence>